<dbReference type="InterPro" id="IPR025877">
    <property type="entry name" value="MobA-like_NTP_Trfase"/>
</dbReference>
<name>A0A1J5S0V4_9ZZZZ</name>
<dbReference type="PANTHER" id="PTHR19136">
    <property type="entry name" value="MOLYBDENUM COFACTOR GUANYLYLTRANSFERASE"/>
    <property type="match status" value="1"/>
</dbReference>
<dbReference type="EC" id="2.7.7.77" evidence="9"/>
<evidence type="ECO:0000313" key="9">
    <source>
        <dbReference type="EMBL" id="OIR02017.1"/>
    </source>
</evidence>
<dbReference type="Pfam" id="PF10649">
    <property type="entry name" value="DUF2478"/>
    <property type="match status" value="1"/>
</dbReference>
<dbReference type="SUPFAM" id="SSF53448">
    <property type="entry name" value="Nucleotide-diphospho-sugar transferases"/>
    <property type="match status" value="1"/>
</dbReference>
<dbReference type="InterPro" id="IPR029044">
    <property type="entry name" value="Nucleotide-diphossugar_trans"/>
</dbReference>
<dbReference type="AlphaFoldDB" id="A0A1J5S0V4"/>
<dbReference type="EMBL" id="MLJW01000078">
    <property type="protein sequence ID" value="OIR02017.1"/>
    <property type="molecule type" value="Genomic_DNA"/>
</dbReference>
<dbReference type="CDD" id="cd02503">
    <property type="entry name" value="MobA"/>
    <property type="match status" value="1"/>
</dbReference>
<keyword evidence="6" id="KW-0342">GTP-binding</keyword>
<keyword evidence="9" id="KW-0548">Nucleotidyltransferase</keyword>
<dbReference type="InterPro" id="IPR018912">
    <property type="entry name" value="DUF2478"/>
</dbReference>
<organism evidence="9">
    <name type="scientific">mine drainage metagenome</name>
    <dbReference type="NCBI Taxonomy" id="410659"/>
    <lineage>
        <taxon>unclassified sequences</taxon>
        <taxon>metagenomes</taxon>
        <taxon>ecological metagenomes</taxon>
    </lineage>
</organism>
<dbReference type="GO" id="GO:0061603">
    <property type="term" value="F:molybdenum cofactor guanylyltransferase activity"/>
    <property type="evidence" value="ECO:0007669"/>
    <property type="project" value="UniProtKB-EC"/>
</dbReference>
<dbReference type="GO" id="GO:1902758">
    <property type="term" value="P:bis(molybdopterin guanine dinucleotide)molybdenum biosynthetic process"/>
    <property type="evidence" value="ECO:0007669"/>
    <property type="project" value="TreeGrafter"/>
</dbReference>
<reference evidence="9" key="1">
    <citation type="submission" date="2016-10" db="EMBL/GenBank/DDBJ databases">
        <title>Sequence of Gallionella enrichment culture.</title>
        <authorList>
            <person name="Poehlein A."/>
            <person name="Muehling M."/>
            <person name="Daniel R."/>
        </authorList>
    </citation>
    <scope>NUCLEOTIDE SEQUENCE</scope>
</reference>
<dbReference type="GO" id="GO:0046872">
    <property type="term" value="F:metal ion binding"/>
    <property type="evidence" value="ECO:0007669"/>
    <property type="project" value="UniProtKB-KW"/>
</dbReference>
<evidence type="ECO:0000256" key="5">
    <source>
        <dbReference type="ARBA" id="ARBA00022842"/>
    </source>
</evidence>
<feature type="domain" description="MobA-like NTP transferase" evidence="8">
    <location>
        <begin position="18"/>
        <end position="171"/>
    </location>
</feature>
<keyword evidence="3" id="KW-0479">Metal-binding</keyword>
<evidence type="ECO:0000259" key="8">
    <source>
        <dbReference type="Pfam" id="PF12804"/>
    </source>
</evidence>
<evidence type="ECO:0000256" key="4">
    <source>
        <dbReference type="ARBA" id="ARBA00022741"/>
    </source>
</evidence>
<keyword evidence="7" id="KW-0501">Molybdenum cofactor biosynthesis</keyword>
<sequence length="379" mass="39290">MPFAGTDPLFAPADCCAGLILAGGEARRMGGGDKGRHGVAGRPMLPDLLETLAGQGIVLALSANGPARRFADLGLPVLADAVPGLGPLGGLLTGLDWAAAQGMAWLLTAPCDTPFLPKDLLPRLAAAARMRERPAAVAASGGSRHPVAGLWSVSLRQDLRRFLLEEGGRRMGGWAERCGAAEADWPAEPVDPFFNVNHPADLAAAEGLAARRGGLAGAVLLPKGQSGHALLAEFAARLRGAGETPGGLLQQGGKSEGSAPGAVRIQALDTGESFSLMQDLGRFGSCSVDPWGLCAASAALRRAVARGQRPVLVNKFGPLEADGEGLADDMMAVMAEGLPLLTTVSITRLEAWMAFCGGLCTLLPPRPAAVWRWWRDWPA</sequence>
<accession>A0A1J5S0V4</accession>
<evidence type="ECO:0000256" key="3">
    <source>
        <dbReference type="ARBA" id="ARBA00022723"/>
    </source>
</evidence>
<comment type="caution">
    <text evidence="9">The sequence shown here is derived from an EMBL/GenBank/DDBJ whole genome shotgun (WGS) entry which is preliminary data.</text>
</comment>
<evidence type="ECO:0000256" key="2">
    <source>
        <dbReference type="ARBA" id="ARBA00022679"/>
    </source>
</evidence>
<dbReference type="Pfam" id="PF12804">
    <property type="entry name" value="NTP_transf_3"/>
    <property type="match status" value="1"/>
</dbReference>
<dbReference type="Gene3D" id="3.90.550.10">
    <property type="entry name" value="Spore Coat Polysaccharide Biosynthesis Protein SpsA, Chain A"/>
    <property type="match status" value="1"/>
</dbReference>
<keyword evidence="1" id="KW-0963">Cytoplasm</keyword>
<gene>
    <name evidence="9" type="primary">mobA_7</name>
    <name evidence="9" type="ORF">GALL_158750</name>
</gene>
<dbReference type="GO" id="GO:0005525">
    <property type="term" value="F:GTP binding"/>
    <property type="evidence" value="ECO:0007669"/>
    <property type="project" value="UniProtKB-KW"/>
</dbReference>
<proteinExistence type="inferred from homology"/>
<keyword evidence="4" id="KW-0547">Nucleotide-binding</keyword>
<dbReference type="NCBIfam" id="TIGR02665">
    <property type="entry name" value="molyb_mobA"/>
    <property type="match status" value="1"/>
</dbReference>
<protein>
    <submittedName>
        <fullName evidence="9">Molybdenum cofactor guanylyltransferase</fullName>
        <ecNumber evidence="9">2.7.7.77</ecNumber>
    </submittedName>
</protein>
<evidence type="ECO:0000256" key="1">
    <source>
        <dbReference type="ARBA" id="ARBA00022490"/>
    </source>
</evidence>
<dbReference type="HAMAP" id="MF_00316">
    <property type="entry name" value="MobA"/>
    <property type="match status" value="1"/>
</dbReference>
<dbReference type="PANTHER" id="PTHR19136:SF81">
    <property type="entry name" value="MOLYBDENUM COFACTOR GUANYLYLTRANSFERASE"/>
    <property type="match status" value="1"/>
</dbReference>
<keyword evidence="5" id="KW-0460">Magnesium</keyword>
<dbReference type="InterPro" id="IPR013482">
    <property type="entry name" value="Molybde_CF_guanTrfase"/>
</dbReference>
<keyword evidence="2 9" id="KW-0808">Transferase</keyword>
<evidence type="ECO:0000256" key="7">
    <source>
        <dbReference type="ARBA" id="ARBA00023150"/>
    </source>
</evidence>
<evidence type="ECO:0000256" key="6">
    <source>
        <dbReference type="ARBA" id="ARBA00023134"/>
    </source>
</evidence>